<dbReference type="SUPFAM" id="SSF50978">
    <property type="entry name" value="WD40 repeat-like"/>
    <property type="match status" value="2"/>
</dbReference>
<dbReference type="GO" id="GO:0036064">
    <property type="term" value="C:ciliary basal body"/>
    <property type="evidence" value="ECO:0007669"/>
    <property type="project" value="TreeGrafter"/>
</dbReference>
<dbReference type="Pfam" id="PF23383">
    <property type="entry name" value="Beta-prop_IFT140_1st"/>
    <property type="match status" value="1"/>
</dbReference>
<dbReference type="GO" id="GO:0030991">
    <property type="term" value="C:intraciliary transport particle A"/>
    <property type="evidence" value="ECO:0007669"/>
    <property type="project" value="TreeGrafter"/>
</dbReference>
<dbReference type="EMBL" id="GBYB01002508">
    <property type="protein sequence ID" value="JAG72275.1"/>
    <property type="molecule type" value="Transcribed_RNA"/>
</dbReference>
<dbReference type="Pfam" id="PF24762">
    <property type="entry name" value="TPR_IF140-IFT172"/>
    <property type="match status" value="1"/>
</dbReference>
<evidence type="ECO:0000256" key="1">
    <source>
        <dbReference type="ARBA" id="ARBA00004138"/>
    </source>
</evidence>
<keyword evidence="4" id="KW-0802">TPR repeat</keyword>
<dbReference type="InterPro" id="IPR056154">
    <property type="entry name" value="Beta-prop_IFT140_1st"/>
</dbReference>
<dbReference type="Gene3D" id="2.130.10.10">
    <property type="entry name" value="YVTN repeat-like/Quinoprotein amine dehydrogenase"/>
    <property type="match status" value="2"/>
</dbReference>
<dbReference type="PROSITE" id="PS50082">
    <property type="entry name" value="WD_REPEATS_2"/>
    <property type="match status" value="1"/>
</dbReference>
<dbReference type="InterPro" id="IPR056168">
    <property type="entry name" value="TPR_IF140/IFT172/WDR19"/>
</dbReference>
<dbReference type="PANTHER" id="PTHR15722">
    <property type="entry name" value="IFT140/172-RELATED"/>
    <property type="match status" value="1"/>
</dbReference>
<evidence type="ECO:0000313" key="11">
    <source>
        <dbReference type="EMBL" id="JAG72275.1"/>
    </source>
</evidence>
<dbReference type="PANTHER" id="PTHR15722:SF7">
    <property type="entry name" value="INTRAFLAGELLAR TRANSPORT PROTEIN 140 HOMOLOG"/>
    <property type="match status" value="1"/>
</dbReference>
<name>A0A0C9PMX2_9HYME</name>
<feature type="domain" description="IF140/IFT172/WDR19 TPR" evidence="10">
    <location>
        <begin position="773"/>
        <end position="947"/>
    </location>
</feature>
<feature type="repeat" description="WD" evidence="7">
    <location>
        <begin position="103"/>
        <end position="144"/>
    </location>
</feature>
<dbReference type="InterPro" id="IPR015943">
    <property type="entry name" value="WD40/YVTN_repeat-like_dom_sf"/>
</dbReference>
<dbReference type="SUPFAM" id="SSF48452">
    <property type="entry name" value="TPR-like"/>
    <property type="match status" value="1"/>
</dbReference>
<dbReference type="SMART" id="SM00320">
    <property type="entry name" value="WD40"/>
    <property type="match status" value="5"/>
</dbReference>
<dbReference type="Pfam" id="PF23385">
    <property type="entry name" value="Beta-prop_IFT140_2nd"/>
    <property type="match status" value="1"/>
</dbReference>
<protein>
    <submittedName>
        <fullName evidence="11">IFT140 protein</fullName>
    </submittedName>
</protein>
<evidence type="ECO:0000259" key="9">
    <source>
        <dbReference type="Pfam" id="PF23385"/>
    </source>
</evidence>
<proteinExistence type="predicted"/>
<evidence type="ECO:0000259" key="8">
    <source>
        <dbReference type="Pfam" id="PF23383"/>
    </source>
</evidence>
<comment type="subcellular location">
    <subcellularLocation>
        <location evidence="1">Cell projection</location>
        <location evidence="1">Cilium</location>
    </subcellularLocation>
</comment>
<sequence length="957" mass="106128">MTLYFDIRVQNPETASINTIATWHNNYPLLAVAAYSQDRGGFVNIYDDQGEPIPDGESSGHSVAQVTAVSWHPEKRWLVAGWESGEIRIWLGDTATGQFNLTVTPHKDPISLLEWSQHGGRLVSADTRGSIVGWKIDTRGQLFIVFHHELNEKFTQITFKISPPKAGVDLSDLARAAVAGDERALDLFSTWRPRTAAPSAVNVQKDNLTFYIGSSSGTIYYVDSQGQCMEVLNTGGLTLHCLLHHPTRDSVVIMTEGLTIGHFQSESTTGRLTELSRVKLSGKSDFSRTGPAFCWVGANSLAILTGELSVRCWDLFTGDTYVLAPADSTTGNLATPQEIYTSLSFCMSNETLAAGTNLGAIHLWRKKNASITDEYGWPTVPKSCSVHGTVKQLTWGGNLLRNPLLAVNCITNVFILHQQPMCAVYNEGTSASQIAPMQILVETENKNFILKTDLQVQVLAVNRDFVAVSSCRQVAVYRINRDAKLNSTVVGSFSCDNEKILIYENTLVILTPTVIQLRSIDGSLIQSLPTLPEEGEPITMELTDQYLTVASLNGILKIWDIGKREAKLHTRAMTTYEVINDFAEIIEARCNSDCRCVSITVAMSNLLPSSILYIWDIEGDQIHEFDFAKLNEAPDTEGATVKSKGRLPTAHCWDTSDPRVLICRAQKIESKETKNSSKPNFSSNDDTSVILVSMFATPDHGIAVQDIRPVKDASTRLLGVQSPDIILLSPEMAAGEGSKVTRLLMREFEELGEYDEATKRAIMDFSFHISMSNMDEAFKSIKSIKNEAVWKSLAKMCVKTKQLDMAVLCLGHMKHVRGARAIREAINDSSLKLEAKVGILAVELGLYADAEKLFREANRLDFLGSLLEASNKYPEAILLATNENKIREKLSYYNYGRALEQEGNMDKAIEMYSNADCHRFEVPRMLLNRPRELQGFLANSDDPVIKKLACSVRRVNR</sequence>
<evidence type="ECO:0000256" key="5">
    <source>
        <dbReference type="ARBA" id="ARBA00023069"/>
    </source>
</evidence>
<dbReference type="InterPro" id="IPR001680">
    <property type="entry name" value="WD40_rpt"/>
</dbReference>
<dbReference type="InterPro" id="IPR011990">
    <property type="entry name" value="TPR-like_helical_dom_sf"/>
</dbReference>
<keyword evidence="5" id="KW-0969">Cilium</keyword>
<keyword evidence="3" id="KW-0677">Repeat</keyword>
<organism evidence="11">
    <name type="scientific">Fopius arisanus</name>
    <dbReference type="NCBI Taxonomy" id="64838"/>
    <lineage>
        <taxon>Eukaryota</taxon>
        <taxon>Metazoa</taxon>
        <taxon>Ecdysozoa</taxon>
        <taxon>Arthropoda</taxon>
        <taxon>Hexapoda</taxon>
        <taxon>Insecta</taxon>
        <taxon>Pterygota</taxon>
        <taxon>Neoptera</taxon>
        <taxon>Endopterygota</taxon>
        <taxon>Hymenoptera</taxon>
        <taxon>Apocrita</taxon>
        <taxon>Ichneumonoidea</taxon>
        <taxon>Braconidae</taxon>
        <taxon>Opiinae</taxon>
        <taxon>Fopius</taxon>
    </lineage>
</organism>
<evidence type="ECO:0000256" key="2">
    <source>
        <dbReference type="ARBA" id="ARBA00022574"/>
    </source>
</evidence>
<dbReference type="AlphaFoldDB" id="A0A0C9PMX2"/>
<dbReference type="Gene3D" id="1.25.40.470">
    <property type="match status" value="1"/>
</dbReference>
<keyword evidence="2 7" id="KW-0853">WD repeat</keyword>
<dbReference type="InterPro" id="IPR036322">
    <property type="entry name" value="WD40_repeat_dom_sf"/>
</dbReference>
<feature type="domain" description="IFT140 second beta-propeller" evidence="9">
    <location>
        <begin position="428"/>
        <end position="728"/>
    </location>
</feature>
<evidence type="ECO:0000256" key="3">
    <source>
        <dbReference type="ARBA" id="ARBA00022737"/>
    </source>
</evidence>
<reference evidence="11" key="1">
    <citation type="submission" date="2015-01" db="EMBL/GenBank/DDBJ databases">
        <title>Transcriptome Assembly of Fopius arisanus.</title>
        <authorList>
            <person name="Geib S."/>
        </authorList>
    </citation>
    <scope>NUCLEOTIDE SEQUENCE</scope>
</reference>
<dbReference type="InterPro" id="IPR056155">
    <property type="entry name" value="Beta-prop_IFT140_2nd"/>
</dbReference>
<evidence type="ECO:0000256" key="4">
    <source>
        <dbReference type="ARBA" id="ARBA00022803"/>
    </source>
</evidence>
<accession>A0A0C9PMX2</accession>
<dbReference type="GO" id="GO:0005930">
    <property type="term" value="C:axoneme"/>
    <property type="evidence" value="ECO:0007669"/>
    <property type="project" value="TreeGrafter"/>
</dbReference>
<feature type="domain" description="IFT140 first beta-propeller" evidence="8">
    <location>
        <begin position="3"/>
        <end position="419"/>
    </location>
</feature>
<evidence type="ECO:0000259" key="10">
    <source>
        <dbReference type="Pfam" id="PF24762"/>
    </source>
</evidence>
<gene>
    <name evidence="11" type="primary">IFT140</name>
    <name evidence="11" type="ORF">g.39446</name>
</gene>
<evidence type="ECO:0000256" key="6">
    <source>
        <dbReference type="ARBA" id="ARBA00023273"/>
    </source>
</evidence>
<dbReference type="GO" id="GO:0035721">
    <property type="term" value="P:intraciliary retrograde transport"/>
    <property type="evidence" value="ECO:0007669"/>
    <property type="project" value="TreeGrafter"/>
</dbReference>
<evidence type="ECO:0000256" key="7">
    <source>
        <dbReference type="PROSITE-ProRule" id="PRU00221"/>
    </source>
</evidence>
<keyword evidence="6" id="KW-0966">Cell projection</keyword>